<organism evidence="1 2">
    <name type="scientific">Mycobacterium tuberculosis</name>
    <dbReference type="NCBI Taxonomy" id="1773"/>
    <lineage>
        <taxon>Bacteria</taxon>
        <taxon>Bacillati</taxon>
        <taxon>Actinomycetota</taxon>
        <taxon>Actinomycetes</taxon>
        <taxon>Mycobacteriales</taxon>
        <taxon>Mycobacteriaceae</taxon>
        <taxon>Mycobacterium</taxon>
        <taxon>Mycobacterium tuberculosis complex</taxon>
    </lineage>
</organism>
<dbReference type="Proteomes" id="UP000039021">
    <property type="component" value="Unassembled WGS sequence"/>
</dbReference>
<protein>
    <submittedName>
        <fullName evidence="1">Uncharacterized protein</fullName>
    </submittedName>
</protein>
<gene>
    <name evidence="1" type="ORF">ERS007739_04190</name>
</gene>
<evidence type="ECO:0000313" key="2">
    <source>
        <dbReference type="Proteomes" id="UP000039021"/>
    </source>
</evidence>
<proteinExistence type="predicted"/>
<dbReference type="AlphaFoldDB" id="A0A916PH80"/>
<comment type="caution">
    <text evidence="1">The sequence shown here is derived from an EMBL/GenBank/DDBJ whole genome shotgun (WGS) entry which is preliminary data.</text>
</comment>
<dbReference type="EMBL" id="CSBK01002458">
    <property type="protein sequence ID" value="COZ85050.1"/>
    <property type="molecule type" value="Genomic_DNA"/>
</dbReference>
<accession>A0A916PH80</accession>
<name>A0A916PH80_MYCTX</name>
<reference evidence="2" key="1">
    <citation type="submission" date="2015-03" db="EMBL/GenBank/DDBJ databases">
        <authorList>
            <consortium name="Pathogen Informatics"/>
        </authorList>
    </citation>
    <scope>NUCLEOTIDE SEQUENCE [LARGE SCALE GENOMIC DNA]</scope>
    <source>
        <strain evidence="2">N09902308</strain>
    </source>
</reference>
<evidence type="ECO:0000313" key="1">
    <source>
        <dbReference type="EMBL" id="COZ85050.1"/>
    </source>
</evidence>
<sequence>MAYIIRSLSVIVTRTSTHSAGAIQPCASMSFHGAS</sequence>